<dbReference type="InterPro" id="IPR003097">
    <property type="entry name" value="CysJ-like_FAD-binding"/>
</dbReference>
<comment type="cofactor">
    <cofactor evidence="1 9">
        <name>FMN</name>
        <dbReference type="ChEBI" id="CHEBI:58210"/>
    </cofactor>
</comment>
<keyword evidence="8 9" id="KW-0560">Oxidoreductase</keyword>
<feature type="domain" description="Flavodoxin-like" evidence="10">
    <location>
        <begin position="10"/>
        <end position="154"/>
    </location>
</feature>
<dbReference type="InterPro" id="IPR039261">
    <property type="entry name" value="FNR_nucleotide-bd"/>
</dbReference>
<evidence type="ECO:0000313" key="13">
    <source>
        <dbReference type="RefSeq" id="XP_065646715.1"/>
    </source>
</evidence>
<keyword evidence="7 9" id="KW-0521">NADP</keyword>
<comment type="cofactor">
    <cofactor evidence="2 9">
        <name>FAD</name>
        <dbReference type="ChEBI" id="CHEBI:57692"/>
    </cofactor>
</comment>
<dbReference type="Pfam" id="PF00258">
    <property type="entry name" value="Flavodoxin_1"/>
    <property type="match status" value="1"/>
</dbReference>
<dbReference type="InterPro" id="IPR028879">
    <property type="entry name" value="NDOR1"/>
</dbReference>
<evidence type="ECO:0000256" key="5">
    <source>
        <dbReference type="ARBA" id="ARBA00022643"/>
    </source>
</evidence>
<organism evidence="12 13">
    <name type="scientific">Hydra vulgaris</name>
    <name type="common">Hydra</name>
    <name type="synonym">Hydra attenuata</name>
    <dbReference type="NCBI Taxonomy" id="6087"/>
    <lineage>
        <taxon>Eukaryota</taxon>
        <taxon>Metazoa</taxon>
        <taxon>Cnidaria</taxon>
        <taxon>Hydrozoa</taxon>
        <taxon>Hydroidolina</taxon>
        <taxon>Anthoathecata</taxon>
        <taxon>Aplanulata</taxon>
        <taxon>Hydridae</taxon>
        <taxon>Hydra</taxon>
    </lineage>
</organism>
<dbReference type="Gene3D" id="1.20.990.10">
    <property type="entry name" value="NADPH-cytochrome p450 Reductase, Chain A, domain 3"/>
    <property type="match status" value="1"/>
</dbReference>
<dbReference type="InterPro" id="IPR008254">
    <property type="entry name" value="Flavodoxin/NO_synth"/>
</dbReference>
<reference evidence="13" key="2">
    <citation type="submission" date="2025-08" db="UniProtKB">
        <authorList>
            <consortium name="RefSeq"/>
        </authorList>
    </citation>
    <scope>IDENTIFICATION</scope>
</reference>
<dbReference type="PANTHER" id="PTHR19384">
    <property type="entry name" value="NITRIC OXIDE SYNTHASE-RELATED"/>
    <property type="match status" value="1"/>
</dbReference>
<dbReference type="InterPro" id="IPR023173">
    <property type="entry name" value="NADPH_Cyt_P450_Rdtase_alpha"/>
</dbReference>
<dbReference type="Proteomes" id="UP001652625">
    <property type="component" value="Chromosome 02"/>
</dbReference>
<dbReference type="PRINTS" id="PR00369">
    <property type="entry name" value="FLAVODOXIN"/>
</dbReference>
<feature type="binding site" evidence="9">
    <location>
        <begin position="16"/>
        <end position="21"/>
    </location>
    <ligand>
        <name>FMN</name>
        <dbReference type="ChEBI" id="CHEBI:58210"/>
    </ligand>
</feature>
<comment type="similarity">
    <text evidence="9">In the N-terminal section; belongs to the flavodoxin family.</text>
</comment>
<evidence type="ECO:0000313" key="12">
    <source>
        <dbReference type="Proteomes" id="UP001652625"/>
    </source>
</evidence>
<evidence type="ECO:0000256" key="9">
    <source>
        <dbReference type="HAMAP-Rule" id="MF_03178"/>
    </source>
</evidence>
<reference evidence="12" key="1">
    <citation type="submission" date="2025-05" db="UniProtKB">
        <authorList>
            <consortium name="RefSeq"/>
        </authorList>
    </citation>
    <scope>NUCLEOTIDE SEQUENCE [LARGE SCALE GENOMIC DNA]</scope>
</reference>
<protein>
    <recommendedName>
        <fullName evidence="9">NADPH-dependent diflavin oxidoreductase 1</fullName>
        <ecNumber evidence="9">1.18.1.-</ecNumber>
    </recommendedName>
    <alternativeName>
        <fullName evidence="9">NADPH-dependent FMN and FAD-containing oxidoreductase</fullName>
    </alternativeName>
</protein>
<dbReference type="RefSeq" id="XP_065646715.1">
    <property type="nucleotide sequence ID" value="XM_065790643.1"/>
</dbReference>
<comment type="caution">
    <text evidence="9">Lacks conserved residue(s) required for the propagation of feature annotation.</text>
</comment>
<feature type="binding site" evidence="9">
    <location>
        <begin position="522"/>
        <end position="523"/>
    </location>
    <ligand>
        <name>NADP(+)</name>
        <dbReference type="ChEBI" id="CHEBI:58349"/>
    </ligand>
</feature>
<evidence type="ECO:0000256" key="1">
    <source>
        <dbReference type="ARBA" id="ARBA00001917"/>
    </source>
</evidence>
<dbReference type="PANTHER" id="PTHR19384:SF10">
    <property type="entry name" value="NADPH-DEPENDENT DIFLAVIN OXIDOREDUCTASE 1"/>
    <property type="match status" value="1"/>
</dbReference>
<dbReference type="PROSITE" id="PS51384">
    <property type="entry name" value="FAD_FR"/>
    <property type="match status" value="1"/>
</dbReference>
<keyword evidence="4 9" id="KW-0285">Flavoprotein</keyword>
<evidence type="ECO:0000256" key="8">
    <source>
        <dbReference type="ARBA" id="ARBA00023002"/>
    </source>
</evidence>
<proteinExistence type="inferred from homology"/>
<evidence type="ECO:0000259" key="10">
    <source>
        <dbReference type="PROSITE" id="PS50902"/>
    </source>
</evidence>
<comment type="similarity">
    <text evidence="9">In the C-terminal section; belongs to the flavoprotein pyridine nucleotide cytochrome reductase family.</text>
</comment>
<dbReference type="InterPro" id="IPR017938">
    <property type="entry name" value="Riboflavin_synthase-like_b-brl"/>
</dbReference>
<dbReference type="Gene3D" id="3.40.50.80">
    <property type="entry name" value="Nucleotide-binding domain of ferredoxin-NADP reductase (FNR) module"/>
    <property type="match status" value="1"/>
</dbReference>
<evidence type="ECO:0000259" key="11">
    <source>
        <dbReference type="PROSITE" id="PS51384"/>
    </source>
</evidence>
<feature type="binding site" evidence="9">
    <location>
        <position position="136"/>
    </location>
    <ligand>
        <name>FMN</name>
        <dbReference type="ChEBI" id="CHEBI:58210"/>
    </ligand>
</feature>
<evidence type="ECO:0000256" key="6">
    <source>
        <dbReference type="ARBA" id="ARBA00022827"/>
    </source>
</evidence>
<dbReference type="SUPFAM" id="SSF52218">
    <property type="entry name" value="Flavoproteins"/>
    <property type="match status" value="1"/>
</dbReference>
<dbReference type="HAMAP" id="MF_03178">
    <property type="entry name" value="NDOR1"/>
    <property type="match status" value="1"/>
</dbReference>
<keyword evidence="6 9" id="KW-0274">FAD</keyword>
<feature type="binding site" evidence="9">
    <location>
        <begin position="63"/>
        <end position="66"/>
    </location>
    <ligand>
        <name>FMN</name>
        <dbReference type="ChEBI" id="CHEBI:58210"/>
    </ligand>
</feature>
<feature type="binding site" evidence="9">
    <location>
        <position position="465"/>
    </location>
    <ligand>
        <name>NADP(+)</name>
        <dbReference type="ChEBI" id="CHEBI:58349"/>
    </ligand>
</feature>
<comment type="function">
    <text evidence="9">NADPH-dependent reductase which is a central component of the cytosolic iron-sulfur (Fe-S) protein assembly (CIA) machinery. Transfers electrons from NADPH via its FAD and FMN prosthetic groups to the [2Fe-2S] cluster of the anamorsin/DRE2 homolog, another key component of the CIA machinery. In turn, this reduced cluster provides electrons for assembly of cytosolic iron-sulfur cluster proteins.</text>
</comment>
<dbReference type="EC" id="1.18.1.-" evidence="9"/>
<dbReference type="SUPFAM" id="SSF63380">
    <property type="entry name" value="Riboflavin synthase domain-like"/>
    <property type="match status" value="1"/>
</dbReference>
<dbReference type="InterPro" id="IPR017927">
    <property type="entry name" value="FAD-bd_FR_type"/>
</dbReference>
<accession>A0ABM4BCR3</accession>
<dbReference type="Pfam" id="PF00175">
    <property type="entry name" value="NAD_binding_1"/>
    <property type="match status" value="1"/>
</dbReference>
<feature type="binding site" evidence="9">
    <location>
        <begin position="101"/>
        <end position="110"/>
    </location>
    <ligand>
        <name>FMN</name>
        <dbReference type="ChEBI" id="CHEBI:58210"/>
    </ligand>
</feature>
<gene>
    <name evidence="13" type="primary">LOC100199054</name>
</gene>
<feature type="binding site" evidence="9">
    <location>
        <begin position="389"/>
        <end position="392"/>
    </location>
    <ligand>
        <name>FAD</name>
        <dbReference type="ChEBI" id="CHEBI:57692"/>
    </ligand>
</feature>
<comment type="subcellular location">
    <subcellularLocation>
        <location evidence="9">Cytoplasm</location>
    </subcellularLocation>
</comment>
<evidence type="ECO:0000256" key="4">
    <source>
        <dbReference type="ARBA" id="ARBA00022630"/>
    </source>
</evidence>
<keyword evidence="5 9" id="KW-0288">FMN</keyword>
<evidence type="ECO:0000256" key="3">
    <source>
        <dbReference type="ARBA" id="ARBA00022490"/>
    </source>
</evidence>
<dbReference type="PROSITE" id="PS50902">
    <property type="entry name" value="FLAVODOXIN_LIKE"/>
    <property type="match status" value="1"/>
</dbReference>
<comment type="similarity">
    <text evidence="9">Belongs to the NADPH-dependent diflavin oxidoreductase NDOR1 family.</text>
</comment>
<dbReference type="InterPro" id="IPR001433">
    <property type="entry name" value="OxRdtase_FAD/NAD-bd"/>
</dbReference>
<dbReference type="InterPro" id="IPR001709">
    <property type="entry name" value="Flavoprot_Pyr_Nucl_cyt_Rdtase"/>
</dbReference>
<dbReference type="Gene3D" id="2.40.30.10">
    <property type="entry name" value="Translation factors"/>
    <property type="match status" value="1"/>
</dbReference>
<comment type="catalytic activity">
    <reaction evidence="9">
        <text>2 oxidized [2Fe-2S]-[protein] + NADPH = 2 reduced [2Fe-2S]-[protein] + NADP(+) + H(+)</text>
        <dbReference type="Rhea" id="RHEA:67716"/>
        <dbReference type="Rhea" id="RHEA-COMP:17327"/>
        <dbReference type="Rhea" id="RHEA-COMP:17328"/>
        <dbReference type="ChEBI" id="CHEBI:15378"/>
        <dbReference type="ChEBI" id="CHEBI:33737"/>
        <dbReference type="ChEBI" id="CHEBI:33738"/>
        <dbReference type="ChEBI" id="CHEBI:57783"/>
        <dbReference type="ChEBI" id="CHEBI:58349"/>
    </reaction>
</comment>
<feature type="domain" description="FAD-binding FR-type" evidence="11">
    <location>
        <begin position="214"/>
        <end position="452"/>
    </location>
</feature>
<feature type="binding site" evidence="9">
    <location>
        <position position="603"/>
    </location>
    <ligand>
        <name>FAD</name>
        <dbReference type="ChEBI" id="CHEBI:57692"/>
    </ligand>
</feature>
<dbReference type="InterPro" id="IPR029039">
    <property type="entry name" value="Flavoprotein-like_sf"/>
</dbReference>
<evidence type="ECO:0000256" key="2">
    <source>
        <dbReference type="ARBA" id="ARBA00001974"/>
    </source>
</evidence>
<dbReference type="SUPFAM" id="SSF52343">
    <property type="entry name" value="Ferredoxin reductase-like, C-terminal NADP-linked domain"/>
    <property type="match status" value="1"/>
</dbReference>
<dbReference type="PRINTS" id="PR00371">
    <property type="entry name" value="FPNCR"/>
</dbReference>
<sequence length="604" mass="69123">MTSKLSDETIPILYGSQTGTAEDIAERIGREISKRHIRAPVLALDDYPISKLIEEKIVVFVVSTTGQGDPPDNMKKFWMFLLRKNLPEDSLNGLYIAVLGLGDSSYLKFNFIGKKLYRRLLQLGALSLTPLGLADDQHKLGLDAVIDPWVKSLLTKISEVHLLDVGNDICLNDKLPPPKYFVEVIDSACDLCKYPQKKDLLNNITENSVSIDRWNPLKTHILRNERKTAIDHFQDVRLISFDLKDKNLSYTPGDVLMVRPCNLNEVVRHFFEVVPWKSDTIVKVSPGSSGAVLPSNIHCCTLENLFLNHLSIQATPKRYFFQLLSLFTTSELEKERLNEFCSPEGQEDLYEYCYRMKRNYIEVLQDFPVACSLLKIEYLFDLFPIMQPRAFSIASSIKAKPGTVEIIMAVVKYKTKMINPRKGVCSNWLASLIPDHKDIINIWICPGTITFPKHDCPIIMVGPGTGVAPFRSFIEEQTLKDSSSDIILFFGCRNKGGDDYFNDEWSRLMIQNSRLKIFTAYSRDQAEKIYVYHKMVEQGELIWRLISQENAHFFIAGNSKNMPNDVINTLKSILEVHGKLSQTEAEKYFKIMESKRRFQCETWS</sequence>
<keyword evidence="3 9" id="KW-0963">Cytoplasm</keyword>
<feature type="binding site" evidence="9">
    <location>
        <begin position="423"/>
        <end position="426"/>
    </location>
    <ligand>
        <name>FAD</name>
        <dbReference type="ChEBI" id="CHEBI:57692"/>
    </ligand>
</feature>
<name>A0ABM4BCR3_HYDVU</name>
<dbReference type="Gene3D" id="3.40.50.360">
    <property type="match status" value="1"/>
</dbReference>
<dbReference type="GeneID" id="100199054"/>
<feature type="binding site" evidence="9">
    <location>
        <position position="565"/>
    </location>
    <ligand>
        <name>NADP(+)</name>
        <dbReference type="ChEBI" id="CHEBI:58349"/>
    </ligand>
</feature>
<dbReference type="InterPro" id="IPR001094">
    <property type="entry name" value="Flavdoxin-like"/>
</dbReference>
<keyword evidence="12" id="KW-1185">Reference proteome</keyword>
<evidence type="ECO:0000256" key="7">
    <source>
        <dbReference type="ARBA" id="ARBA00022857"/>
    </source>
</evidence>
<dbReference type="Pfam" id="PF00667">
    <property type="entry name" value="FAD_binding_1"/>
    <property type="match status" value="1"/>
</dbReference>